<protein>
    <recommendedName>
        <fullName evidence="5">DUF2946 domain-containing protein</fullName>
    </recommendedName>
</protein>
<feature type="chain" id="PRO_5013274852" description="DUF2946 domain-containing protein" evidence="2">
    <location>
        <begin position="29"/>
        <end position="123"/>
    </location>
</feature>
<organism evidence="3 4">
    <name type="scientific">Manganibacter manganicus</name>
    <dbReference type="NCBI Taxonomy" id="1873176"/>
    <lineage>
        <taxon>Bacteria</taxon>
        <taxon>Pseudomonadati</taxon>
        <taxon>Pseudomonadota</taxon>
        <taxon>Alphaproteobacteria</taxon>
        <taxon>Hyphomicrobiales</taxon>
        <taxon>Phyllobacteriaceae</taxon>
        <taxon>Manganibacter</taxon>
    </lineage>
</organism>
<dbReference type="STRING" id="1873176.BFN67_21570"/>
<keyword evidence="4" id="KW-1185">Reference proteome</keyword>
<evidence type="ECO:0000256" key="2">
    <source>
        <dbReference type="SAM" id="SignalP"/>
    </source>
</evidence>
<gene>
    <name evidence="3" type="ORF">BFN67_21570</name>
</gene>
<proteinExistence type="predicted"/>
<reference evidence="3 4" key="1">
    <citation type="journal article" date="2016" name="Int. J. Syst. Evol. Microbiol.">
        <title>Pseudaminobacter manganicus sp. nov., isolated from sludge of a manganese mine.</title>
        <authorList>
            <person name="Li J."/>
            <person name="Huang J."/>
            <person name="Liao S."/>
            <person name="Wang G."/>
        </authorList>
    </citation>
    <scope>NUCLEOTIDE SEQUENCE [LARGE SCALE GENOMIC DNA]</scope>
    <source>
        <strain evidence="3 4">JH-7</strain>
    </source>
</reference>
<dbReference type="AlphaFoldDB" id="A0A1V8RMU2"/>
<feature type="signal peptide" evidence="2">
    <location>
        <begin position="1"/>
        <end position="28"/>
    </location>
</feature>
<evidence type="ECO:0000313" key="4">
    <source>
        <dbReference type="Proteomes" id="UP000191905"/>
    </source>
</evidence>
<evidence type="ECO:0000256" key="1">
    <source>
        <dbReference type="SAM" id="MobiDB-lite"/>
    </source>
</evidence>
<feature type="region of interest" description="Disordered" evidence="1">
    <location>
        <begin position="91"/>
        <end position="123"/>
    </location>
</feature>
<keyword evidence="2" id="KW-0732">Signal</keyword>
<sequence>MRWSARHLLALLIAVSIAAGLGMSPVQATAMAVKMAMAADMGASRMGMTSDDGCSACPDQKSDNGKMTVCPLACVAPAVAVLPGGLGLATARPAPSPASLSTAFLRGRDADPDPYPPRPFSFV</sequence>
<accession>A0A1V8RMU2</accession>
<feature type="compositionally biased region" description="Pro residues" evidence="1">
    <location>
        <begin position="113"/>
        <end position="123"/>
    </location>
</feature>
<evidence type="ECO:0008006" key="5">
    <source>
        <dbReference type="Google" id="ProtNLM"/>
    </source>
</evidence>
<dbReference type="RefSeq" id="WP_080920680.1">
    <property type="nucleotide sequence ID" value="NZ_MDET01000028.1"/>
</dbReference>
<dbReference type="EMBL" id="MDET01000028">
    <property type="protein sequence ID" value="OQM74525.1"/>
    <property type="molecule type" value="Genomic_DNA"/>
</dbReference>
<comment type="caution">
    <text evidence="3">The sequence shown here is derived from an EMBL/GenBank/DDBJ whole genome shotgun (WGS) entry which is preliminary data.</text>
</comment>
<evidence type="ECO:0000313" key="3">
    <source>
        <dbReference type="EMBL" id="OQM74525.1"/>
    </source>
</evidence>
<name>A0A1V8RMU2_9HYPH</name>
<dbReference type="Proteomes" id="UP000191905">
    <property type="component" value="Unassembled WGS sequence"/>
</dbReference>